<gene>
    <name evidence="3" type="ORF">ABIE21_000354</name>
</gene>
<proteinExistence type="predicted"/>
<keyword evidence="1" id="KW-1133">Transmembrane helix</keyword>
<feature type="transmembrane region" description="Helical" evidence="1">
    <location>
        <begin position="6"/>
        <end position="23"/>
    </location>
</feature>
<feature type="transmembrane region" description="Helical" evidence="1">
    <location>
        <begin position="303"/>
        <end position="323"/>
    </location>
</feature>
<dbReference type="Proteomes" id="UP001549257">
    <property type="component" value="Unassembled WGS sequence"/>
</dbReference>
<evidence type="ECO:0000256" key="1">
    <source>
        <dbReference type="SAM" id="Phobius"/>
    </source>
</evidence>
<reference evidence="3 4" key="1">
    <citation type="submission" date="2024-06" db="EMBL/GenBank/DDBJ databases">
        <title>Sorghum-associated microbial communities from plants grown in Nebraska, USA.</title>
        <authorList>
            <person name="Schachtman D."/>
        </authorList>
    </citation>
    <scope>NUCLEOTIDE SEQUENCE [LARGE SCALE GENOMIC DNA]</scope>
    <source>
        <strain evidence="3 4">2857</strain>
    </source>
</reference>
<dbReference type="Pfam" id="PF00092">
    <property type="entry name" value="VWA"/>
    <property type="match status" value="1"/>
</dbReference>
<dbReference type="SUPFAM" id="SSF53300">
    <property type="entry name" value="vWA-like"/>
    <property type="match status" value="1"/>
</dbReference>
<evidence type="ECO:0000313" key="3">
    <source>
        <dbReference type="EMBL" id="MET4580864.1"/>
    </source>
</evidence>
<comment type="caution">
    <text evidence="3">The sequence shown here is derived from an EMBL/GenBank/DDBJ whole genome shotgun (WGS) entry which is preliminary data.</text>
</comment>
<keyword evidence="1" id="KW-0812">Transmembrane</keyword>
<name>A0ABV2QIJ1_9MICO</name>
<sequence>MELIFWWTIPVWAALIVVVALLLRRRRAERAAVSLPIAHRDRLTSLPGYARALGRYRRLLVLIVASLALVLFGAVALTARPASVASVQPELKNRDIVLCLDISGSMVDYDKEVLDVFGELAQQFTGERISLVVFNASAVTRFPLTSDYDYISKQLAELREQFDSTDSDYYRGTLYGNGSSLVGDGLASCAVRFDSPDQERSRSVILVTDNLIAGKPVFTLPEAGELARSRGVRVYGINPGDTEAKAYLAELATEFRTVVDGTGGAYYALDDPATIPSIVDDITAQQAASMTGEPELVLVDQPAFGVLLAFVGLAGFFGLVWRLRR</sequence>
<dbReference type="SMART" id="SM00327">
    <property type="entry name" value="VWA"/>
    <property type="match status" value="1"/>
</dbReference>
<feature type="domain" description="VWFA" evidence="2">
    <location>
        <begin position="95"/>
        <end position="282"/>
    </location>
</feature>
<accession>A0ABV2QIJ1</accession>
<dbReference type="Gene3D" id="3.40.50.410">
    <property type="entry name" value="von Willebrand factor, type A domain"/>
    <property type="match status" value="1"/>
</dbReference>
<dbReference type="PROSITE" id="PS50234">
    <property type="entry name" value="VWFA"/>
    <property type="match status" value="1"/>
</dbReference>
<protein>
    <submittedName>
        <fullName evidence="3">Ca-activated chloride channel family protein</fullName>
    </submittedName>
</protein>
<dbReference type="RefSeq" id="WP_354023071.1">
    <property type="nucleotide sequence ID" value="NZ_JBEPSJ010000001.1"/>
</dbReference>
<evidence type="ECO:0000313" key="4">
    <source>
        <dbReference type="Proteomes" id="UP001549257"/>
    </source>
</evidence>
<dbReference type="InterPro" id="IPR002035">
    <property type="entry name" value="VWF_A"/>
</dbReference>
<keyword evidence="1" id="KW-0472">Membrane</keyword>
<dbReference type="InterPro" id="IPR036465">
    <property type="entry name" value="vWFA_dom_sf"/>
</dbReference>
<evidence type="ECO:0000259" key="2">
    <source>
        <dbReference type="PROSITE" id="PS50234"/>
    </source>
</evidence>
<keyword evidence="4" id="KW-1185">Reference proteome</keyword>
<dbReference type="EMBL" id="JBEPSJ010000001">
    <property type="protein sequence ID" value="MET4580864.1"/>
    <property type="molecule type" value="Genomic_DNA"/>
</dbReference>
<organism evidence="3 4">
    <name type="scientific">Conyzicola nivalis</name>
    <dbReference type="NCBI Taxonomy" id="1477021"/>
    <lineage>
        <taxon>Bacteria</taxon>
        <taxon>Bacillati</taxon>
        <taxon>Actinomycetota</taxon>
        <taxon>Actinomycetes</taxon>
        <taxon>Micrococcales</taxon>
        <taxon>Microbacteriaceae</taxon>
        <taxon>Conyzicola</taxon>
    </lineage>
</organism>
<feature type="transmembrane region" description="Helical" evidence="1">
    <location>
        <begin position="59"/>
        <end position="79"/>
    </location>
</feature>